<dbReference type="PROSITE" id="PS01124">
    <property type="entry name" value="HTH_ARAC_FAMILY_2"/>
    <property type="match status" value="1"/>
</dbReference>
<evidence type="ECO:0000313" key="6">
    <source>
        <dbReference type="Proteomes" id="UP000616779"/>
    </source>
</evidence>
<dbReference type="Proteomes" id="UP000616779">
    <property type="component" value="Unassembled WGS sequence"/>
</dbReference>
<protein>
    <submittedName>
        <fullName evidence="5">Helix-turn-helix domain-containing protein</fullName>
    </submittedName>
</protein>
<dbReference type="SUPFAM" id="SSF46689">
    <property type="entry name" value="Homeodomain-like"/>
    <property type="match status" value="2"/>
</dbReference>
<organism evidence="5 6">
    <name type="scientific">Paenibacillus phytorum</name>
    <dbReference type="NCBI Taxonomy" id="2654977"/>
    <lineage>
        <taxon>Bacteria</taxon>
        <taxon>Bacillati</taxon>
        <taxon>Bacillota</taxon>
        <taxon>Bacilli</taxon>
        <taxon>Bacillales</taxon>
        <taxon>Paenibacillaceae</taxon>
        <taxon>Paenibacillus</taxon>
    </lineage>
</organism>
<feature type="domain" description="HTH araC/xylS-type" evidence="4">
    <location>
        <begin position="191"/>
        <end position="289"/>
    </location>
</feature>
<keyword evidence="6" id="KW-1185">Reference proteome</keyword>
<dbReference type="Gene3D" id="1.10.10.60">
    <property type="entry name" value="Homeodomain-like"/>
    <property type="match status" value="2"/>
</dbReference>
<evidence type="ECO:0000256" key="3">
    <source>
        <dbReference type="ARBA" id="ARBA00023163"/>
    </source>
</evidence>
<accession>A0ABX1XPV3</accession>
<dbReference type="PANTHER" id="PTHR43280">
    <property type="entry name" value="ARAC-FAMILY TRANSCRIPTIONAL REGULATOR"/>
    <property type="match status" value="1"/>
</dbReference>
<name>A0ABX1XPV3_9BACL</name>
<gene>
    <name evidence="5" type="ORF">GC098_03820</name>
</gene>
<dbReference type="PROSITE" id="PS00041">
    <property type="entry name" value="HTH_ARAC_FAMILY_1"/>
    <property type="match status" value="1"/>
</dbReference>
<dbReference type="Gene3D" id="2.60.120.10">
    <property type="entry name" value="Jelly Rolls"/>
    <property type="match status" value="1"/>
</dbReference>
<dbReference type="InterPro" id="IPR014710">
    <property type="entry name" value="RmlC-like_jellyroll"/>
</dbReference>
<dbReference type="EMBL" id="WHOA01000023">
    <property type="protein sequence ID" value="NOU70573.1"/>
    <property type="molecule type" value="Genomic_DNA"/>
</dbReference>
<dbReference type="Pfam" id="PF12833">
    <property type="entry name" value="HTH_18"/>
    <property type="match status" value="1"/>
</dbReference>
<reference evidence="5 6" key="1">
    <citation type="submission" date="2019-10" db="EMBL/GenBank/DDBJ databases">
        <title>Description of Paenibacillus terrestris sp. nov.</title>
        <authorList>
            <person name="Carlier A."/>
            <person name="Qi S."/>
        </authorList>
    </citation>
    <scope>NUCLEOTIDE SEQUENCE [LARGE SCALE GENOMIC DNA]</scope>
    <source>
        <strain evidence="5 6">LMG 31458</strain>
    </source>
</reference>
<evidence type="ECO:0000259" key="4">
    <source>
        <dbReference type="PROSITE" id="PS01124"/>
    </source>
</evidence>
<sequence>MSFQTVSPYVRIAMDSIIQSPWMLKERMLWDYELLYLMEGRVDITIEDKTYEGKPGDLFLLKPGHRHSIQLVGDKPIRQPHVHFDLFQLEDSGDVKVSFKMLQDMDERERSWFRKDELSGALVDLPNHIRLRDPSRVEQQLFGIIAEFEAKLPLYEWRLKGSLLELITYIVREHAWNGRLFENSLHQELLLDIERYIAAHVHRDLKLDELSERFHISKYYLIHLFNKVFDVSPIQYHQRIRLERAKNMIRHTLMPLQEIADQLGFSGIHAFSRAFKKKVGVSPAGFRKEFRDEHRSESVRSSI</sequence>
<dbReference type="InterPro" id="IPR020449">
    <property type="entry name" value="Tscrpt_reg_AraC-type_HTH"/>
</dbReference>
<dbReference type="PRINTS" id="PR00032">
    <property type="entry name" value="HTHARAC"/>
</dbReference>
<dbReference type="InterPro" id="IPR018062">
    <property type="entry name" value="HTH_AraC-typ_CS"/>
</dbReference>
<dbReference type="InterPro" id="IPR009057">
    <property type="entry name" value="Homeodomain-like_sf"/>
</dbReference>
<dbReference type="InterPro" id="IPR003313">
    <property type="entry name" value="AraC-bd"/>
</dbReference>
<proteinExistence type="predicted"/>
<keyword evidence="3" id="KW-0804">Transcription</keyword>
<dbReference type="SUPFAM" id="SSF51215">
    <property type="entry name" value="Regulatory protein AraC"/>
    <property type="match status" value="1"/>
</dbReference>
<dbReference type="SMART" id="SM00342">
    <property type="entry name" value="HTH_ARAC"/>
    <property type="match status" value="1"/>
</dbReference>
<comment type="caution">
    <text evidence="5">The sequence shown here is derived from an EMBL/GenBank/DDBJ whole genome shotgun (WGS) entry which is preliminary data.</text>
</comment>
<dbReference type="InterPro" id="IPR037923">
    <property type="entry name" value="HTH-like"/>
</dbReference>
<keyword evidence="2" id="KW-0238">DNA-binding</keyword>
<keyword evidence="1" id="KW-0805">Transcription regulation</keyword>
<dbReference type="PANTHER" id="PTHR43280:SF2">
    <property type="entry name" value="HTH-TYPE TRANSCRIPTIONAL REGULATOR EXSA"/>
    <property type="match status" value="1"/>
</dbReference>
<evidence type="ECO:0000256" key="2">
    <source>
        <dbReference type="ARBA" id="ARBA00023125"/>
    </source>
</evidence>
<evidence type="ECO:0000313" key="5">
    <source>
        <dbReference type="EMBL" id="NOU70573.1"/>
    </source>
</evidence>
<evidence type="ECO:0000256" key="1">
    <source>
        <dbReference type="ARBA" id="ARBA00023015"/>
    </source>
</evidence>
<dbReference type="Pfam" id="PF02311">
    <property type="entry name" value="AraC_binding"/>
    <property type="match status" value="1"/>
</dbReference>
<dbReference type="InterPro" id="IPR018060">
    <property type="entry name" value="HTH_AraC"/>
</dbReference>